<dbReference type="Pfam" id="PF13193">
    <property type="entry name" value="AMP-binding_C"/>
    <property type="match status" value="1"/>
</dbReference>
<evidence type="ECO:0000256" key="1">
    <source>
        <dbReference type="ARBA" id="ARBA00006432"/>
    </source>
</evidence>
<dbReference type="GO" id="GO:0031956">
    <property type="term" value="F:medium-chain fatty acid-CoA ligase activity"/>
    <property type="evidence" value="ECO:0007669"/>
    <property type="project" value="TreeGrafter"/>
</dbReference>
<dbReference type="InterPro" id="IPR042099">
    <property type="entry name" value="ANL_N_sf"/>
</dbReference>
<dbReference type="EC" id="6.2.1.3" evidence="5"/>
<organism evidence="5 6">
    <name type="scientific">Oceanococcus atlanticus</name>
    <dbReference type="NCBI Taxonomy" id="1317117"/>
    <lineage>
        <taxon>Bacteria</taxon>
        <taxon>Pseudomonadati</taxon>
        <taxon>Pseudomonadota</taxon>
        <taxon>Gammaproteobacteria</taxon>
        <taxon>Chromatiales</taxon>
        <taxon>Oceanococcaceae</taxon>
        <taxon>Oceanococcus</taxon>
    </lineage>
</organism>
<evidence type="ECO:0000259" key="4">
    <source>
        <dbReference type="Pfam" id="PF13193"/>
    </source>
</evidence>
<dbReference type="Pfam" id="PF00501">
    <property type="entry name" value="AMP-binding"/>
    <property type="match status" value="1"/>
</dbReference>
<dbReference type="Gene3D" id="3.30.300.30">
    <property type="match status" value="1"/>
</dbReference>
<dbReference type="Proteomes" id="UP000192342">
    <property type="component" value="Unassembled WGS sequence"/>
</dbReference>
<dbReference type="PANTHER" id="PTHR43201">
    <property type="entry name" value="ACYL-COA SYNTHETASE"/>
    <property type="match status" value="1"/>
</dbReference>
<dbReference type="InterPro" id="IPR045851">
    <property type="entry name" value="AMP-bd_C_sf"/>
</dbReference>
<feature type="domain" description="AMP-binding enzyme C-terminal" evidence="4">
    <location>
        <begin position="420"/>
        <end position="495"/>
    </location>
</feature>
<dbReference type="InterPro" id="IPR000873">
    <property type="entry name" value="AMP-dep_synth/lig_dom"/>
</dbReference>
<evidence type="ECO:0000313" key="5">
    <source>
        <dbReference type="EMBL" id="ORE88578.1"/>
    </source>
</evidence>
<sequence>MASQPQHCAMIAEDGRRWTFAELDLARIDAARALIASGIKAGDRVSIWAQNNAEWVIAGLAIHSIGAALVPINTRMKGAEAGYILDKSQAKLLLCTGDFLGQHYPSLLGEHRPASLTDIIVMCSAREGDTDWASFIQRGAAISSDEVAQRSAALSADSVMDIMFTSGTTGKPKGVITHHGQNLKVVAEWCDRMALSPRDNYLIANPFFHAFGYKVGWLGGLLCGCTILPHAIFDAAGIIARIAEHQVSVLPGPPTIFISLLDDPALSGGDFSSLRATITGAAAVAPSLIERVRKDLGFDIVLTGYGLTETCGIVSLCDPGDSAETIVSTCGKPVPETEVRIVDSDNQPVAQGETGEIVVRGYNVMQGYLDNPAATAEAIDPDGWFHTGDVGLLDASGYIRITDRLKDMYICGGFNCYPAEIENIMAGHPAISQVAVVGVPDARMGEVGKAFVVAKPGQRIDEAELIIWCRDNMANYKAPRSIEQIEALPMNASGKVMKFELRTGS</sequence>
<dbReference type="NCBIfam" id="NF005801">
    <property type="entry name" value="PRK07656.1"/>
    <property type="match status" value="1"/>
</dbReference>
<accession>A0A1Y1SG65</accession>
<evidence type="ECO:0000256" key="2">
    <source>
        <dbReference type="ARBA" id="ARBA00022598"/>
    </source>
</evidence>
<comment type="similarity">
    <text evidence="1">Belongs to the ATP-dependent AMP-binding enzyme family.</text>
</comment>
<dbReference type="Gene3D" id="3.40.50.12780">
    <property type="entry name" value="N-terminal domain of ligase-like"/>
    <property type="match status" value="1"/>
</dbReference>
<protein>
    <submittedName>
        <fullName evidence="5">Long-chain-fatty-acid--CoA ligase</fullName>
        <ecNumber evidence="5">6.2.1.3</ecNumber>
    </submittedName>
</protein>
<gene>
    <name evidence="5" type="ORF">ATO7_01845</name>
</gene>
<dbReference type="EMBL" id="AQQV01000001">
    <property type="protein sequence ID" value="ORE88578.1"/>
    <property type="molecule type" value="Genomic_DNA"/>
</dbReference>
<dbReference type="InterPro" id="IPR020845">
    <property type="entry name" value="AMP-binding_CS"/>
</dbReference>
<feature type="domain" description="AMP-dependent synthetase/ligase" evidence="3">
    <location>
        <begin position="3"/>
        <end position="369"/>
    </location>
</feature>
<evidence type="ECO:0000259" key="3">
    <source>
        <dbReference type="Pfam" id="PF00501"/>
    </source>
</evidence>
<keyword evidence="2 5" id="KW-0436">Ligase</keyword>
<reference evidence="5 6" key="1">
    <citation type="submission" date="2013-04" db="EMBL/GenBank/DDBJ databases">
        <title>Oceanococcus atlanticus 22II-S10r2 Genome Sequencing.</title>
        <authorList>
            <person name="Lai Q."/>
            <person name="Li G."/>
            <person name="Shao Z."/>
        </authorList>
    </citation>
    <scope>NUCLEOTIDE SEQUENCE [LARGE SCALE GENOMIC DNA]</scope>
    <source>
        <strain evidence="5 6">22II-S10r2</strain>
    </source>
</reference>
<dbReference type="SUPFAM" id="SSF56801">
    <property type="entry name" value="Acetyl-CoA synthetase-like"/>
    <property type="match status" value="1"/>
</dbReference>
<dbReference type="AlphaFoldDB" id="A0A1Y1SG65"/>
<dbReference type="PANTHER" id="PTHR43201:SF5">
    <property type="entry name" value="MEDIUM-CHAIN ACYL-COA LIGASE ACSF2, MITOCHONDRIAL"/>
    <property type="match status" value="1"/>
</dbReference>
<dbReference type="PROSITE" id="PS00455">
    <property type="entry name" value="AMP_BINDING"/>
    <property type="match status" value="1"/>
</dbReference>
<name>A0A1Y1SG65_9GAMM</name>
<proteinExistence type="inferred from homology"/>
<evidence type="ECO:0000313" key="6">
    <source>
        <dbReference type="Proteomes" id="UP000192342"/>
    </source>
</evidence>
<dbReference type="GO" id="GO:0004467">
    <property type="term" value="F:long-chain fatty acid-CoA ligase activity"/>
    <property type="evidence" value="ECO:0007669"/>
    <property type="project" value="UniProtKB-EC"/>
</dbReference>
<comment type="caution">
    <text evidence="5">The sequence shown here is derived from an EMBL/GenBank/DDBJ whole genome shotgun (WGS) entry which is preliminary data.</text>
</comment>
<keyword evidence="6" id="KW-1185">Reference proteome</keyword>
<dbReference type="STRING" id="1317117.ATO7_01845"/>
<dbReference type="InterPro" id="IPR025110">
    <property type="entry name" value="AMP-bd_C"/>
</dbReference>